<sequence length="387" mass="44063">MSIRVIDPAGDFHLQVTQRLPNPTTVTFVISRSVLQVHSTHKLADDVRNSPCNLSLTDTTIIAMEIILRILHGVMDLAHNTVANNTFDQESLTGLYHVLDLSLKWFKTEELEDWFDKFWVDRRANELTFYDLKVLLYPCYVFRHPEAFARVTKALVFEWNGGDIHGLNPITGFAEYRIQDSVLRELARVKNRVLDDITNNLLDPLDSLCDNSCQAKGRCISEYKSALRDCLVVPSSVRRSHSIQEILDSDGVESWDCISPPQASRHCSDILSGSHITAIKIDALSFWDGMCIDCVLRTSGRHIEAKYWKDGQDKRYGESCRLAHDYQTWIYSYMGPLELMSKHLAEKKDGEEATARVSTGVLAHEARETATDVDAEGDYDPEWDLYD</sequence>
<evidence type="ECO:0008006" key="4">
    <source>
        <dbReference type="Google" id="ProtNLM"/>
    </source>
</evidence>
<name>A0A9X0AK54_9HELO</name>
<keyword evidence="3" id="KW-1185">Reference proteome</keyword>
<comment type="caution">
    <text evidence="2">The sequence shown here is derived from an EMBL/GenBank/DDBJ whole genome shotgun (WGS) entry which is preliminary data.</text>
</comment>
<reference evidence="2" key="1">
    <citation type="submission" date="2022-11" db="EMBL/GenBank/DDBJ databases">
        <title>Genome Resource of Sclerotinia nivalis Strain SnTB1, a Plant Pathogen Isolated from American Ginseng.</title>
        <authorList>
            <person name="Fan S."/>
        </authorList>
    </citation>
    <scope>NUCLEOTIDE SEQUENCE</scope>
    <source>
        <strain evidence="2">SnTB1</strain>
    </source>
</reference>
<proteinExistence type="predicted"/>
<dbReference type="EMBL" id="JAPEIS010000007">
    <property type="protein sequence ID" value="KAJ8064286.1"/>
    <property type="molecule type" value="Genomic_DNA"/>
</dbReference>
<gene>
    <name evidence="2" type="ORF">OCU04_006632</name>
</gene>
<protein>
    <recommendedName>
        <fullName evidence="4">BTB domain-containing protein</fullName>
    </recommendedName>
</protein>
<evidence type="ECO:0000256" key="1">
    <source>
        <dbReference type="SAM" id="MobiDB-lite"/>
    </source>
</evidence>
<evidence type="ECO:0000313" key="3">
    <source>
        <dbReference type="Proteomes" id="UP001152300"/>
    </source>
</evidence>
<accession>A0A9X0AK54</accession>
<evidence type="ECO:0000313" key="2">
    <source>
        <dbReference type="EMBL" id="KAJ8064286.1"/>
    </source>
</evidence>
<feature type="compositionally biased region" description="Acidic residues" evidence="1">
    <location>
        <begin position="371"/>
        <end position="387"/>
    </location>
</feature>
<dbReference type="AlphaFoldDB" id="A0A9X0AK54"/>
<dbReference type="OrthoDB" id="268428at2759"/>
<dbReference type="Proteomes" id="UP001152300">
    <property type="component" value="Unassembled WGS sequence"/>
</dbReference>
<organism evidence="2 3">
    <name type="scientific">Sclerotinia nivalis</name>
    <dbReference type="NCBI Taxonomy" id="352851"/>
    <lineage>
        <taxon>Eukaryota</taxon>
        <taxon>Fungi</taxon>
        <taxon>Dikarya</taxon>
        <taxon>Ascomycota</taxon>
        <taxon>Pezizomycotina</taxon>
        <taxon>Leotiomycetes</taxon>
        <taxon>Helotiales</taxon>
        <taxon>Sclerotiniaceae</taxon>
        <taxon>Sclerotinia</taxon>
    </lineage>
</organism>
<feature type="region of interest" description="Disordered" evidence="1">
    <location>
        <begin position="355"/>
        <end position="387"/>
    </location>
</feature>